<feature type="transmembrane region" description="Helical" evidence="9">
    <location>
        <begin position="523"/>
        <end position="545"/>
    </location>
</feature>
<dbReference type="PANTHER" id="PTHR31942:SF52">
    <property type="entry name" value="MLO-LIKE PROTEIN 1"/>
    <property type="match status" value="1"/>
</dbReference>
<feature type="transmembrane region" description="Helical" evidence="9">
    <location>
        <begin position="50"/>
        <end position="72"/>
    </location>
</feature>
<evidence type="ECO:0000313" key="11">
    <source>
        <dbReference type="Proteomes" id="UP001489004"/>
    </source>
</evidence>
<protein>
    <recommendedName>
        <fullName evidence="12">MLO-like protein</fullName>
    </recommendedName>
</protein>
<sequence>MAEGASFLETPTYFVAVVLFLFLAACLVFERTLHFLRKYLKKHNKHGLLAAVDCMATEVMLLGFVSLLLTALENDIAKICVPNTHDTTWILAGTLSHCPCCMKQTRHLTECFLELQECGPGFCNCGGRNDTCLASEPPPGHRHLLAEAGQASKVECDGYLQKTYLECGNRPGMHPAVSVLAMHEIHLLLFFLAIIHITMSCLLAVMASWRVRSWRGWEVADDAHAKAVRQTLDKHNDAVCQIRGGQAYMVDAQGNPFKVSPTVGMSLAARVVFVDTPTNSSDLDSAMAEEAVTEATGQVGDSAQDLEAGGQVFDATSTPGDQHGRGGSGDQQQEGDNGGSSGQDEAHSTKGEVELADRPPANPGDLFITKSAAAGQANTRHTKTLAAEEAVARLSTGADGSQAQRNDSLGKQKVCFTKPVDDRLTGTDRGFTTQSKASGGQHPELPHTVAINTDRKWLGRSHTFKKKRQHIPELLTCFFQQYHPNIVSHEEFAIMRASFTLTHRVGKKFNFIQYIMDSMEDDYAHIVGLGIGMWLTVILMVAVAGPVGWPAWWALLINAIVLHVVNTKLIKIIRHVCRGGAVHRLAPNIFWFHKPWLLLPILKTLLFINSFIFSSTVFFASQFGPRSCFFTSHGYKSTLFALPWWLILLLNVLLFLMLALNTLPLYSLAVQMGSDYKHHMVPQTVKDRLRELAQKTRDKSKVKPAGVGMMDRKIGKFTEASRQFVTHSSGLSKASGTASSSYADFTIEFEEEDLAVGEQAR</sequence>
<keyword evidence="7" id="KW-0568">Pathogenesis-related protein</keyword>
<name>A0AAW1PT23_9CHLO</name>
<organism evidence="10 11">
    <name type="scientific">[Myrmecia] bisecta</name>
    <dbReference type="NCBI Taxonomy" id="41462"/>
    <lineage>
        <taxon>Eukaryota</taxon>
        <taxon>Viridiplantae</taxon>
        <taxon>Chlorophyta</taxon>
        <taxon>core chlorophytes</taxon>
        <taxon>Trebouxiophyceae</taxon>
        <taxon>Trebouxiales</taxon>
        <taxon>Trebouxiaceae</taxon>
        <taxon>Myrmecia</taxon>
    </lineage>
</organism>
<feature type="transmembrane region" description="Helical" evidence="9">
    <location>
        <begin position="12"/>
        <end position="29"/>
    </location>
</feature>
<keyword evidence="3 9" id="KW-0812">Transmembrane</keyword>
<evidence type="ECO:0000256" key="4">
    <source>
        <dbReference type="ARBA" id="ARBA00022821"/>
    </source>
</evidence>
<evidence type="ECO:0000256" key="9">
    <source>
        <dbReference type="SAM" id="Phobius"/>
    </source>
</evidence>
<comment type="subcellular location">
    <subcellularLocation>
        <location evidence="1">Membrane</location>
        <topology evidence="1">Multi-pass membrane protein</topology>
    </subcellularLocation>
</comment>
<evidence type="ECO:0000256" key="2">
    <source>
        <dbReference type="ARBA" id="ARBA00006574"/>
    </source>
</evidence>
<keyword evidence="5 9" id="KW-1133">Transmembrane helix</keyword>
<keyword evidence="11" id="KW-1185">Reference proteome</keyword>
<dbReference type="GO" id="GO:0006952">
    <property type="term" value="P:defense response"/>
    <property type="evidence" value="ECO:0007669"/>
    <property type="project" value="UniProtKB-KW"/>
</dbReference>
<dbReference type="Pfam" id="PF03094">
    <property type="entry name" value="Mlo"/>
    <property type="match status" value="2"/>
</dbReference>
<feature type="compositionally biased region" description="Basic and acidic residues" evidence="8">
    <location>
        <begin position="344"/>
        <end position="357"/>
    </location>
</feature>
<dbReference type="AlphaFoldDB" id="A0AAW1PT23"/>
<feature type="region of interest" description="Disordered" evidence="8">
    <location>
        <begin position="425"/>
        <end position="446"/>
    </location>
</feature>
<evidence type="ECO:0008006" key="12">
    <source>
        <dbReference type="Google" id="ProtNLM"/>
    </source>
</evidence>
<evidence type="ECO:0000313" key="10">
    <source>
        <dbReference type="EMBL" id="KAK9811612.1"/>
    </source>
</evidence>
<dbReference type="InterPro" id="IPR004326">
    <property type="entry name" value="Mlo"/>
</dbReference>
<feature type="transmembrane region" description="Helical" evidence="9">
    <location>
        <begin position="604"/>
        <end position="624"/>
    </location>
</feature>
<evidence type="ECO:0000256" key="8">
    <source>
        <dbReference type="SAM" id="MobiDB-lite"/>
    </source>
</evidence>
<comment type="similarity">
    <text evidence="2">Belongs to the MLO family.</text>
</comment>
<dbReference type="PANTHER" id="PTHR31942">
    <property type="entry name" value="MLO-LIKE PROTEIN 1"/>
    <property type="match status" value="1"/>
</dbReference>
<accession>A0AAW1PT23</accession>
<feature type="transmembrane region" description="Helical" evidence="9">
    <location>
        <begin position="185"/>
        <end position="205"/>
    </location>
</feature>
<reference evidence="10 11" key="1">
    <citation type="journal article" date="2024" name="Nat. Commun.">
        <title>Phylogenomics reveals the evolutionary origins of lichenization in chlorophyte algae.</title>
        <authorList>
            <person name="Puginier C."/>
            <person name="Libourel C."/>
            <person name="Otte J."/>
            <person name="Skaloud P."/>
            <person name="Haon M."/>
            <person name="Grisel S."/>
            <person name="Petersen M."/>
            <person name="Berrin J.G."/>
            <person name="Delaux P.M."/>
            <person name="Dal Grande F."/>
            <person name="Keller J."/>
        </authorList>
    </citation>
    <scope>NUCLEOTIDE SEQUENCE [LARGE SCALE GENOMIC DNA]</scope>
    <source>
        <strain evidence="10 11">SAG 2043</strain>
    </source>
</reference>
<evidence type="ECO:0000256" key="1">
    <source>
        <dbReference type="ARBA" id="ARBA00004141"/>
    </source>
</evidence>
<evidence type="ECO:0000256" key="7">
    <source>
        <dbReference type="ARBA" id="ARBA00023265"/>
    </source>
</evidence>
<comment type="caution">
    <text evidence="10">The sequence shown here is derived from an EMBL/GenBank/DDBJ whole genome shotgun (WGS) entry which is preliminary data.</text>
</comment>
<proteinExistence type="inferred from homology"/>
<dbReference type="Proteomes" id="UP001489004">
    <property type="component" value="Unassembled WGS sequence"/>
</dbReference>
<keyword evidence="6 9" id="KW-0472">Membrane</keyword>
<feature type="region of interest" description="Disordered" evidence="8">
    <location>
        <begin position="312"/>
        <end position="367"/>
    </location>
</feature>
<evidence type="ECO:0000256" key="6">
    <source>
        <dbReference type="ARBA" id="ARBA00023136"/>
    </source>
</evidence>
<feature type="transmembrane region" description="Helical" evidence="9">
    <location>
        <begin position="644"/>
        <end position="670"/>
    </location>
</feature>
<evidence type="ECO:0000256" key="3">
    <source>
        <dbReference type="ARBA" id="ARBA00022692"/>
    </source>
</evidence>
<keyword evidence="4" id="KW-0611">Plant defense</keyword>
<gene>
    <name evidence="10" type="ORF">WJX72_006963</name>
</gene>
<dbReference type="EMBL" id="JALJOR010000009">
    <property type="protein sequence ID" value="KAK9811612.1"/>
    <property type="molecule type" value="Genomic_DNA"/>
</dbReference>
<evidence type="ECO:0000256" key="5">
    <source>
        <dbReference type="ARBA" id="ARBA00022989"/>
    </source>
</evidence>
<feature type="transmembrane region" description="Helical" evidence="9">
    <location>
        <begin position="551"/>
        <end position="570"/>
    </location>
</feature>
<dbReference type="GO" id="GO:0016020">
    <property type="term" value="C:membrane"/>
    <property type="evidence" value="ECO:0007669"/>
    <property type="project" value="UniProtKB-SubCell"/>
</dbReference>